<organism evidence="2 3">
    <name type="scientific">Floridaenema evergladense BLCC-F167</name>
    <dbReference type="NCBI Taxonomy" id="3153639"/>
    <lineage>
        <taxon>Bacteria</taxon>
        <taxon>Bacillati</taxon>
        <taxon>Cyanobacteriota</taxon>
        <taxon>Cyanophyceae</taxon>
        <taxon>Oscillatoriophycideae</taxon>
        <taxon>Aerosakkonematales</taxon>
        <taxon>Aerosakkonemataceae</taxon>
        <taxon>Floridanema</taxon>
        <taxon>Floridanema evergladense</taxon>
    </lineage>
</organism>
<evidence type="ECO:0000313" key="2">
    <source>
        <dbReference type="EMBL" id="MFB2834894.1"/>
    </source>
</evidence>
<dbReference type="Proteomes" id="UP001576780">
    <property type="component" value="Unassembled WGS sequence"/>
</dbReference>
<evidence type="ECO:0000259" key="1">
    <source>
        <dbReference type="Pfam" id="PF00149"/>
    </source>
</evidence>
<dbReference type="PANTHER" id="PTHR42850:SF2">
    <property type="entry name" value="BLL5683 PROTEIN"/>
    <property type="match status" value="1"/>
</dbReference>
<dbReference type="InterPro" id="IPR011152">
    <property type="entry name" value="Pesterase_MJ0912"/>
</dbReference>
<evidence type="ECO:0000313" key="3">
    <source>
        <dbReference type="Proteomes" id="UP001576780"/>
    </source>
</evidence>
<dbReference type="RefSeq" id="WP_413277323.1">
    <property type="nucleotide sequence ID" value="NZ_JBHFNT010000075.1"/>
</dbReference>
<keyword evidence="3" id="KW-1185">Reference proteome</keyword>
<gene>
    <name evidence="2" type="ORF">ACE1CA_10215</name>
</gene>
<dbReference type="InterPro" id="IPR029052">
    <property type="entry name" value="Metallo-depent_PP-like"/>
</dbReference>
<dbReference type="PIRSF" id="PIRSF000883">
    <property type="entry name" value="Pesterase_MJ0912"/>
    <property type="match status" value="1"/>
</dbReference>
<dbReference type="Gene3D" id="3.60.21.10">
    <property type="match status" value="1"/>
</dbReference>
<proteinExistence type="predicted"/>
<name>A0ABV4WII6_9CYAN</name>
<protein>
    <submittedName>
        <fullName evidence="2">Metallophosphoesterase</fullName>
    </submittedName>
</protein>
<dbReference type="InterPro" id="IPR050126">
    <property type="entry name" value="Ap4A_hydrolase"/>
</dbReference>
<dbReference type="Pfam" id="PF00149">
    <property type="entry name" value="Metallophos"/>
    <property type="match status" value="1"/>
</dbReference>
<comment type="caution">
    <text evidence="2">The sequence shown here is derived from an EMBL/GenBank/DDBJ whole genome shotgun (WGS) entry which is preliminary data.</text>
</comment>
<sequence>MEKIAIISDIHGNFSGLQTVMTDIEKCGCNRIICLGDLVDGGDYNDEVVRFLRDNHIACVRGNHDEFNDLNLAKDVQDFIDSLPNEIVELDKFYTHISPRIKKNTISNPVEAWNVFDEISYRIVFVGHVHVPLIFGEKCEEFGSSTVYEFNYGEPFHLDLKDRYIISVGAVGYGRDRIKKLRYVIYNQTENSVEFRAVDGELLPLGFWAFF</sequence>
<dbReference type="PANTHER" id="PTHR42850">
    <property type="entry name" value="METALLOPHOSPHOESTERASE"/>
    <property type="match status" value="1"/>
</dbReference>
<dbReference type="SUPFAM" id="SSF56300">
    <property type="entry name" value="Metallo-dependent phosphatases"/>
    <property type="match status" value="1"/>
</dbReference>
<dbReference type="InterPro" id="IPR004843">
    <property type="entry name" value="Calcineurin-like_PHP"/>
</dbReference>
<reference evidence="2 3" key="1">
    <citation type="submission" date="2024-09" db="EMBL/GenBank/DDBJ databases">
        <title>Floridaenema gen nov. (Aerosakkonemataceae, Aerosakkonematales ord. nov., Cyanobacteria) from benthic tropical and subtropical fresh waters, with the description of four new species.</title>
        <authorList>
            <person name="Moretto J.A."/>
            <person name="Berthold D.E."/>
            <person name="Lefler F.W."/>
            <person name="Huang I.-S."/>
            <person name="Laughinghouse H. IV."/>
        </authorList>
    </citation>
    <scope>NUCLEOTIDE SEQUENCE [LARGE SCALE GENOMIC DNA]</scope>
    <source>
        <strain evidence="2 3">BLCC-F167</strain>
    </source>
</reference>
<dbReference type="EMBL" id="JBHFNT010000075">
    <property type="protein sequence ID" value="MFB2834894.1"/>
    <property type="molecule type" value="Genomic_DNA"/>
</dbReference>
<feature type="domain" description="Calcineurin-like phosphoesterase" evidence="1">
    <location>
        <begin position="3"/>
        <end position="116"/>
    </location>
</feature>
<accession>A0ABV4WII6</accession>